<feature type="domain" description="N-acetyltransferase" evidence="3">
    <location>
        <begin position="3"/>
        <end position="152"/>
    </location>
</feature>
<dbReference type="PROSITE" id="PS51186">
    <property type="entry name" value="GNAT"/>
    <property type="match status" value="1"/>
</dbReference>
<dbReference type="GO" id="GO:0016747">
    <property type="term" value="F:acyltransferase activity, transferring groups other than amino-acyl groups"/>
    <property type="evidence" value="ECO:0007669"/>
    <property type="project" value="InterPro"/>
</dbReference>
<dbReference type="Pfam" id="PF00583">
    <property type="entry name" value="Acetyltransf_1"/>
    <property type="match status" value="1"/>
</dbReference>
<keyword evidence="1 4" id="KW-0808">Transferase</keyword>
<dbReference type="Proteomes" id="UP000587991">
    <property type="component" value="Unassembled WGS sequence"/>
</dbReference>
<organism evidence="4 5">
    <name type="scientific">Leeia aquatica</name>
    <dbReference type="NCBI Taxonomy" id="2725557"/>
    <lineage>
        <taxon>Bacteria</taxon>
        <taxon>Pseudomonadati</taxon>
        <taxon>Pseudomonadota</taxon>
        <taxon>Betaproteobacteria</taxon>
        <taxon>Neisseriales</taxon>
        <taxon>Leeiaceae</taxon>
        <taxon>Leeia</taxon>
    </lineage>
</organism>
<sequence>MSLLIRPITEHDFEQWLPLWLGYNAFYGRSGDTALPEDITQLSWQRFLSESEPMYALVAERDGKLVGMTHYLYHRSTILRGPSCYLQDLFTDPSCRGQGVGRQLIEAVAARAFASGAERLYWGTYQDNATARRLYDTVAKHTGGIIYTYNRP</sequence>
<dbReference type="CDD" id="cd04301">
    <property type="entry name" value="NAT_SF"/>
    <property type="match status" value="1"/>
</dbReference>
<dbReference type="InterPro" id="IPR050832">
    <property type="entry name" value="Bact_Acetyltransf"/>
</dbReference>
<name>A0A847SGQ1_9NEIS</name>
<dbReference type="PANTHER" id="PTHR43877">
    <property type="entry name" value="AMINOALKYLPHOSPHONATE N-ACETYLTRANSFERASE-RELATED-RELATED"/>
    <property type="match status" value="1"/>
</dbReference>
<gene>
    <name evidence="4" type="ORF">HF682_08065</name>
</gene>
<proteinExistence type="predicted"/>
<comment type="caution">
    <text evidence="4">The sequence shown here is derived from an EMBL/GenBank/DDBJ whole genome shotgun (WGS) entry which is preliminary data.</text>
</comment>
<dbReference type="InterPro" id="IPR000182">
    <property type="entry name" value="GNAT_dom"/>
</dbReference>
<dbReference type="InterPro" id="IPR016181">
    <property type="entry name" value="Acyl_CoA_acyltransferase"/>
</dbReference>
<dbReference type="AlphaFoldDB" id="A0A847SGQ1"/>
<evidence type="ECO:0000256" key="1">
    <source>
        <dbReference type="ARBA" id="ARBA00022679"/>
    </source>
</evidence>
<dbReference type="EMBL" id="JABAIM010000001">
    <property type="protein sequence ID" value="NLR75112.1"/>
    <property type="molecule type" value="Genomic_DNA"/>
</dbReference>
<dbReference type="RefSeq" id="WP_168876665.1">
    <property type="nucleotide sequence ID" value="NZ_JABAIM010000001.1"/>
</dbReference>
<protein>
    <submittedName>
        <fullName evidence="4">GNAT family N-acetyltransferase</fullName>
    </submittedName>
</protein>
<keyword evidence="2" id="KW-0012">Acyltransferase</keyword>
<evidence type="ECO:0000256" key="2">
    <source>
        <dbReference type="ARBA" id="ARBA00023315"/>
    </source>
</evidence>
<dbReference type="Gene3D" id="3.40.630.30">
    <property type="match status" value="1"/>
</dbReference>
<evidence type="ECO:0000259" key="3">
    <source>
        <dbReference type="PROSITE" id="PS51186"/>
    </source>
</evidence>
<evidence type="ECO:0000313" key="4">
    <source>
        <dbReference type="EMBL" id="NLR75112.1"/>
    </source>
</evidence>
<evidence type="ECO:0000313" key="5">
    <source>
        <dbReference type="Proteomes" id="UP000587991"/>
    </source>
</evidence>
<accession>A0A847SGQ1</accession>
<reference evidence="4 5" key="1">
    <citation type="submission" date="2020-04" db="EMBL/GenBank/DDBJ databases">
        <title>Draft genome of Leeia sp. IMCC25680.</title>
        <authorList>
            <person name="Song J."/>
            <person name="Cho J.-C."/>
        </authorList>
    </citation>
    <scope>NUCLEOTIDE SEQUENCE [LARGE SCALE GENOMIC DNA]</scope>
    <source>
        <strain evidence="4 5">IMCC25680</strain>
    </source>
</reference>
<keyword evidence="5" id="KW-1185">Reference proteome</keyword>
<dbReference type="SUPFAM" id="SSF55729">
    <property type="entry name" value="Acyl-CoA N-acyltransferases (Nat)"/>
    <property type="match status" value="1"/>
</dbReference>